<dbReference type="Proteomes" id="UP000008206">
    <property type="component" value="Plasmid Cy782203"/>
</dbReference>
<sequence>MSHQITYLVANYNNGKYIQDCLNSLLAQTNNQWLCLIADDKSTDNSLEIIAPFLSDKITLLQHEQNLGYIATLITLIENAKTDIVGILDPDDALEAEATEFVLKTYNNSPEAGLVYSKYDVYNEDLTLKISTGYSHKIPSKETSLFRGFISHLKTFRRTIYGKTKGLDQSMLYAEDRDLVFKLEEVSSVIFIDRVLYKYRYLENSQSHELEKQRIGDENYRRAYRNALNRRQIKGKQKFAHLLLFYSRQLGYRMLPNSLFHWFQLVVEKIALFLVK</sequence>
<dbReference type="InterPro" id="IPR029044">
    <property type="entry name" value="Nucleotide-diphossugar_trans"/>
</dbReference>
<accession>E0UNA6</accession>
<dbReference type="SUPFAM" id="SSF53448">
    <property type="entry name" value="Nucleotide-diphospho-sugar transferases"/>
    <property type="match status" value="1"/>
</dbReference>
<dbReference type="KEGG" id="cyj:Cyan7822_6767"/>
<dbReference type="AlphaFoldDB" id="E0UNA6"/>
<protein>
    <submittedName>
        <fullName evidence="2">Glycosyl transferase family 2</fullName>
    </submittedName>
</protein>
<dbReference type="OrthoDB" id="9812327at2"/>
<geneLocation type="plasmid" evidence="2 3">
    <name>Cy782203</name>
</geneLocation>
<gene>
    <name evidence="2" type="ordered locus">Cyan7822_6767</name>
</gene>
<dbReference type="RefSeq" id="WP_013325562.1">
    <property type="nucleotide sequence ID" value="NC_014502.1"/>
</dbReference>
<dbReference type="HOGENOM" id="CLU_025996_0_7_3"/>
<name>E0UNA6_GLOV7</name>
<dbReference type="GO" id="GO:0016758">
    <property type="term" value="F:hexosyltransferase activity"/>
    <property type="evidence" value="ECO:0007669"/>
    <property type="project" value="UniProtKB-ARBA"/>
</dbReference>
<keyword evidence="3" id="KW-1185">Reference proteome</keyword>
<evidence type="ECO:0000313" key="3">
    <source>
        <dbReference type="Proteomes" id="UP000008206"/>
    </source>
</evidence>
<organism evidence="2 3">
    <name type="scientific">Gloeothece verrucosa (strain PCC 7822)</name>
    <name type="common">Cyanothece sp. (strain PCC 7822)</name>
    <dbReference type="NCBI Taxonomy" id="497965"/>
    <lineage>
        <taxon>Bacteria</taxon>
        <taxon>Bacillati</taxon>
        <taxon>Cyanobacteriota</taxon>
        <taxon>Cyanophyceae</taxon>
        <taxon>Oscillatoriophycideae</taxon>
        <taxon>Chroococcales</taxon>
        <taxon>Aphanothecaceae</taxon>
        <taxon>Gloeothece</taxon>
        <taxon>Gloeothece verrucosa</taxon>
    </lineage>
</organism>
<proteinExistence type="predicted"/>
<dbReference type="CAZy" id="GT2">
    <property type="family name" value="Glycosyltransferase Family 2"/>
</dbReference>
<keyword evidence="2" id="KW-0808">Transferase</keyword>
<keyword evidence="2" id="KW-0614">Plasmid</keyword>
<dbReference type="Pfam" id="PF00535">
    <property type="entry name" value="Glycos_transf_2"/>
    <property type="match status" value="1"/>
</dbReference>
<reference evidence="3" key="1">
    <citation type="journal article" date="2011" name="MBio">
        <title>Novel metabolic attributes of the genus Cyanothece, comprising a group of unicellular nitrogen-fixing Cyanobacteria.</title>
        <authorList>
            <person name="Bandyopadhyay A."/>
            <person name="Elvitigala T."/>
            <person name="Welsh E."/>
            <person name="Stockel J."/>
            <person name="Liberton M."/>
            <person name="Min H."/>
            <person name="Sherman L.A."/>
            <person name="Pakrasi H.B."/>
        </authorList>
    </citation>
    <scope>NUCLEOTIDE SEQUENCE [LARGE SCALE GENOMIC DNA]</scope>
    <source>
        <strain evidence="3">PCC 7822</strain>
        <plasmid evidence="3">Cy782203</plasmid>
    </source>
</reference>
<dbReference type="Gene3D" id="3.90.550.10">
    <property type="entry name" value="Spore Coat Polysaccharide Biosynthesis Protein SpsA, Chain A"/>
    <property type="match status" value="1"/>
</dbReference>
<dbReference type="EMBL" id="CP002201">
    <property type="protein sequence ID" value="ADN18436.1"/>
    <property type="molecule type" value="Genomic_DNA"/>
</dbReference>
<feature type="domain" description="Glycosyltransferase 2-like" evidence="1">
    <location>
        <begin position="9"/>
        <end position="160"/>
    </location>
</feature>
<dbReference type="InterPro" id="IPR001173">
    <property type="entry name" value="Glyco_trans_2-like"/>
</dbReference>
<evidence type="ECO:0000259" key="1">
    <source>
        <dbReference type="Pfam" id="PF00535"/>
    </source>
</evidence>
<evidence type="ECO:0000313" key="2">
    <source>
        <dbReference type="EMBL" id="ADN18436.1"/>
    </source>
</evidence>
<dbReference type="PANTHER" id="PTHR22916">
    <property type="entry name" value="GLYCOSYLTRANSFERASE"/>
    <property type="match status" value="1"/>
</dbReference>
<dbReference type="PANTHER" id="PTHR22916:SF3">
    <property type="entry name" value="UDP-GLCNAC:BETAGAL BETA-1,3-N-ACETYLGLUCOSAMINYLTRANSFERASE-LIKE PROTEIN 1"/>
    <property type="match status" value="1"/>
</dbReference>